<dbReference type="RefSeq" id="WP_237361982.1">
    <property type="nucleotide sequence ID" value="NZ_CAKLDM010000002.1"/>
</dbReference>
<feature type="domain" description="Fe-containing alcohol dehydrogenase-like C-terminal" evidence="6">
    <location>
        <begin position="194"/>
        <end position="381"/>
    </location>
</feature>
<dbReference type="InterPro" id="IPR001670">
    <property type="entry name" value="ADH_Fe/GldA"/>
</dbReference>
<dbReference type="InterPro" id="IPR056798">
    <property type="entry name" value="ADH_Fe_C"/>
</dbReference>
<comment type="similarity">
    <text evidence="2">Belongs to the iron-containing alcohol dehydrogenase family.</text>
</comment>
<evidence type="ECO:0000259" key="5">
    <source>
        <dbReference type="Pfam" id="PF00465"/>
    </source>
</evidence>
<proteinExistence type="inferred from homology"/>
<keyword evidence="4" id="KW-0520">NAD</keyword>
<gene>
    <name evidence="7" type="primary">gbsB</name>
    <name evidence="7" type="ORF">VMF7928_02534</name>
</gene>
<dbReference type="PANTHER" id="PTHR11496:SF102">
    <property type="entry name" value="ALCOHOL DEHYDROGENASE 4"/>
    <property type="match status" value="1"/>
</dbReference>
<protein>
    <submittedName>
        <fullName evidence="7">Choline dehydrogenase</fullName>
        <ecNumber evidence="7">1.1.1.-</ecNumber>
    </submittedName>
</protein>
<keyword evidence="8" id="KW-1185">Reference proteome</keyword>
<comment type="cofactor">
    <cofactor evidence="1">
        <name>Fe cation</name>
        <dbReference type="ChEBI" id="CHEBI:24875"/>
    </cofactor>
</comment>
<dbReference type="Pfam" id="PF25137">
    <property type="entry name" value="ADH_Fe_C"/>
    <property type="match status" value="1"/>
</dbReference>
<dbReference type="InterPro" id="IPR018211">
    <property type="entry name" value="ADH_Fe_CS"/>
</dbReference>
<evidence type="ECO:0000256" key="1">
    <source>
        <dbReference type="ARBA" id="ARBA00001962"/>
    </source>
</evidence>
<evidence type="ECO:0000256" key="2">
    <source>
        <dbReference type="ARBA" id="ARBA00007358"/>
    </source>
</evidence>
<dbReference type="InterPro" id="IPR039697">
    <property type="entry name" value="Alcohol_dehydrogenase_Fe"/>
</dbReference>
<accession>A0ABM9A4Q1</accession>
<comment type="caution">
    <text evidence="7">The sequence shown here is derived from an EMBL/GenBank/DDBJ whole genome shotgun (WGS) entry which is preliminary data.</text>
</comment>
<name>A0ABM9A4Q1_9VIBR</name>
<dbReference type="PANTHER" id="PTHR11496">
    <property type="entry name" value="ALCOHOL DEHYDROGENASE"/>
    <property type="match status" value="1"/>
</dbReference>
<evidence type="ECO:0000259" key="6">
    <source>
        <dbReference type="Pfam" id="PF25137"/>
    </source>
</evidence>
<dbReference type="PROSITE" id="PS00913">
    <property type="entry name" value="ADH_IRON_1"/>
    <property type="match status" value="1"/>
</dbReference>
<dbReference type="CDD" id="cd14861">
    <property type="entry name" value="Fe-ADH-like"/>
    <property type="match status" value="1"/>
</dbReference>
<keyword evidence="3 7" id="KW-0560">Oxidoreductase</keyword>
<dbReference type="PROSITE" id="PS51257">
    <property type="entry name" value="PROKAR_LIPOPROTEIN"/>
    <property type="match status" value="1"/>
</dbReference>
<dbReference type="Gene3D" id="3.40.50.1970">
    <property type="match status" value="1"/>
</dbReference>
<dbReference type="GO" id="GO:0016491">
    <property type="term" value="F:oxidoreductase activity"/>
    <property type="evidence" value="ECO:0007669"/>
    <property type="project" value="UniProtKB-KW"/>
</dbReference>
<organism evidence="7 8">
    <name type="scientific">Vibrio marisflavi CECT 7928</name>
    <dbReference type="NCBI Taxonomy" id="634439"/>
    <lineage>
        <taxon>Bacteria</taxon>
        <taxon>Pseudomonadati</taxon>
        <taxon>Pseudomonadota</taxon>
        <taxon>Gammaproteobacteria</taxon>
        <taxon>Vibrionales</taxon>
        <taxon>Vibrionaceae</taxon>
        <taxon>Vibrio</taxon>
    </lineage>
</organism>
<feature type="domain" description="Alcohol dehydrogenase iron-type/glycerol dehydrogenase GldA" evidence="5">
    <location>
        <begin position="10"/>
        <end position="183"/>
    </location>
</feature>
<sequence length="386" mass="41379">MSKFIQWNYPTSMTIGAGCLGTLGDECKAVGISDALVVTDPGMMNLPMVDAVIRLCNQNHIHCQMFSQFASNPTNDDVALGVKEFNLGKFDGVIALGGGSSIDMAKAIAFMSGQSESIWTFEDIGDNWKQAKLSGISPVIAIPTTAGTGSEVGRAAVITCPEQRLKKVIFHPEMLPKKVLLDPELTAGLPQTLTATTGMDALSHSLEAYCSASYHPMADGIALQAMKLVKDYLPKAFNDGNDIDARTHMLVASSMGATAFQKGLGAMHAIAHSLGALYDKHHGLLNAILMPYVLKANQSAIEDKLTVASKHLDLPEQNFESFLAWVYELRALLEIPNTLAEIGIDIKEATLVGEMAERDPSASGNPVAFSSLQYSEIFTKAVEGEL</sequence>
<dbReference type="Proteomes" id="UP000838748">
    <property type="component" value="Unassembled WGS sequence"/>
</dbReference>
<dbReference type="Gene3D" id="1.20.1090.10">
    <property type="entry name" value="Dehydroquinate synthase-like - alpha domain"/>
    <property type="match status" value="1"/>
</dbReference>
<dbReference type="EC" id="1.1.1.-" evidence="7"/>
<evidence type="ECO:0000256" key="3">
    <source>
        <dbReference type="ARBA" id="ARBA00023002"/>
    </source>
</evidence>
<dbReference type="EMBL" id="CAKLDM010000002">
    <property type="protein sequence ID" value="CAH0539939.1"/>
    <property type="molecule type" value="Genomic_DNA"/>
</dbReference>
<dbReference type="Pfam" id="PF00465">
    <property type="entry name" value="Fe-ADH"/>
    <property type="match status" value="1"/>
</dbReference>
<reference evidence="7" key="1">
    <citation type="submission" date="2021-11" db="EMBL/GenBank/DDBJ databases">
        <authorList>
            <person name="Rodrigo-Torres L."/>
            <person name="Arahal R. D."/>
            <person name="Lucena T."/>
        </authorList>
    </citation>
    <scope>NUCLEOTIDE SEQUENCE</scope>
    <source>
        <strain evidence="7">CECT 7928</strain>
    </source>
</reference>
<evidence type="ECO:0000256" key="4">
    <source>
        <dbReference type="ARBA" id="ARBA00023027"/>
    </source>
</evidence>
<dbReference type="SUPFAM" id="SSF56796">
    <property type="entry name" value="Dehydroquinate synthase-like"/>
    <property type="match status" value="1"/>
</dbReference>
<evidence type="ECO:0000313" key="7">
    <source>
        <dbReference type="EMBL" id="CAH0539939.1"/>
    </source>
</evidence>
<evidence type="ECO:0000313" key="8">
    <source>
        <dbReference type="Proteomes" id="UP000838748"/>
    </source>
</evidence>